<dbReference type="SMART" id="SM00923">
    <property type="entry name" value="MbtH"/>
    <property type="match status" value="1"/>
</dbReference>
<proteinExistence type="predicted"/>
<evidence type="ECO:0000313" key="2">
    <source>
        <dbReference type="EMBL" id="QLL07806.1"/>
    </source>
</evidence>
<dbReference type="GO" id="GO:0005829">
    <property type="term" value="C:cytosol"/>
    <property type="evidence" value="ECO:0007669"/>
    <property type="project" value="TreeGrafter"/>
</dbReference>
<dbReference type="Proteomes" id="UP000510682">
    <property type="component" value="Chromosome"/>
</dbReference>
<dbReference type="Gene3D" id="3.90.820.10">
    <property type="entry name" value="Structural Genomics, Unknown Function 30-nov-00 1gh9 Mol_id"/>
    <property type="match status" value="1"/>
</dbReference>
<gene>
    <name evidence="2" type="ORF">H0P51_02020</name>
</gene>
<dbReference type="PANTHER" id="PTHR38444">
    <property type="entry name" value="ENTEROBACTIN BIOSYNTHESIS PROTEIN YBDZ"/>
    <property type="match status" value="1"/>
</dbReference>
<dbReference type="InterPro" id="IPR038020">
    <property type="entry name" value="MbtH-like_sf"/>
</dbReference>
<feature type="domain" description="MbtH-like" evidence="1">
    <location>
        <begin position="21"/>
        <end position="71"/>
    </location>
</feature>
<evidence type="ECO:0000313" key="3">
    <source>
        <dbReference type="Proteomes" id="UP000510682"/>
    </source>
</evidence>
<protein>
    <submittedName>
        <fullName evidence="2">MbtH family protein</fullName>
    </submittedName>
</protein>
<dbReference type="AlphaFoldDB" id="A0A7D6E341"/>
<reference evidence="2 3" key="2">
    <citation type="submission" date="2020-07" db="EMBL/GenBank/DDBJ databases">
        <authorList>
            <person name="Yu X."/>
        </authorList>
    </citation>
    <scope>NUCLEOTIDE SEQUENCE [LARGE SCALE GENOMIC DNA]</scope>
    <source>
        <strain evidence="3">24</strain>
    </source>
</reference>
<dbReference type="Pfam" id="PF03621">
    <property type="entry name" value="MbtH"/>
    <property type="match status" value="1"/>
</dbReference>
<keyword evidence="3" id="KW-1185">Reference proteome</keyword>
<reference evidence="3" key="1">
    <citation type="submission" date="2020-07" db="EMBL/GenBank/DDBJ databases">
        <title>Description of Mycobacterium gordonae subsp. intergordonae subsp.nov. and Mycobacterium gordonae subsp. gordonae subsp. nov.</title>
        <authorList>
            <person name="Yu X."/>
        </authorList>
    </citation>
    <scope>NUCLEOTIDE SEQUENCE [LARGE SCALE GENOMIC DNA]</scope>
    <source>
        <strain evidence="3">24</strain>
    </source>
</reference>
<name>A0A7D6E341_9MYCO</name>
<dbReference type="SUPFAM" id="SSF160582">
    <property type="entry name" value="MbtH-like"/>
    <property type="match status" value="1"/>
</dbReference>
<dbReference type="PANTHER" id="PTHR38444:SF1">
    <property type="entry name" value="ENTEROBACTIN BIOSYNTHESIS PROTEIN YBDZ"/>
    <property type="match status" value="1"/>
</dbReference>
<dbReference type="GO" id="GO:0019290">
    <property type="term" value="P:siderophore biosynthetic process"/>
    <property type="evidence" value="ECO:0007669"/>
    <property type="project" value="TreeGrafter"/>
</dbReference>
<evidence type="ECO:0000259" key="1">
    <source>
        <dbReference type="SMART" id="SM00923"/>
    </source>
</evidence>
<dbReference type="InterPro" id="IPR037407">
    <property type="entry name" value="MLP_fam"/>
</dbReference>
<organism evidence="2 3">
    <name type="scientific">Mycobacterium vicinigordonae</name>
    <dbReference type="NCBI Taxonomy" id="1719132"/>
    <lineage>
        <taxon>Bacteria</taxon>
        <taxon>Bacillati</taxon>
        <taxon>Actinomycetota</taxon>
        <taxon>Actinomycetes</taxon>
        <taxon>Mycobacteriales</taxon>
        <taxon>Mycobacteriaceae</taxon>
        <taxon>Mycobacterium</taxon>
    </lineage>
</organism>
<reference evidence="3" key="3">
    <citation type="submission" date="2023-07" db="EMBL/GenBank/DDBJ databases">
        <title>Description of Mycobacterium gordonae subsp. intergordonae subsp.nov. and Mycobacterium gordonae subsp. gordonae subsp. nov.</title>
        <authorList>
            <person name="Huang H."/>
        </authorList>
    </citation>
    <scope>NUCLEOTIDE SEQUENCE [LARGE SCALE GENOMIC DNA]</scope>
    <source>
        <strain evidence="3">24</strain>
    </source>
</reference>
<dbReference type="KEGG" id="mgor:H0P51_02020"/>
<dbReference type="InterPro" id="IPR005153">
    <property type="entry name" value="MbtH-like_dom"/>
</dbReference>
<sequence length="91" mass="10369">MVNERYSILFGRALGRNFVTNPFDDGNGSFLVLINEQEQHSLWPAFADVPSGWRVVHGEAPRAECLHYVEQSWPDIRPISLRERLAASSDK</sequence>
<dbReference type="RefSeq" id="WP_180916407.1">
    <property type="nucleotide sequence ID" value="NZ_CP059165.1"/>
</dbReference>
<accession>A0A7D6E341</accession>
<dbReference type="EMBL" id="CP059165">
    <property type="protein sequence ID" value="QLL07806.1"/>
    <property type="molecule type" value="Genomic_DNA"/>
</dbReference>